<feature type="chain" id="PRO_5002974009" evidence="5">
    <location>
        <begin position="26"/>
        <end position="861"/>
    </location>
</feature>
<dbReference type="SUPFAM" id="SSF56935">
    <property type="entry name" value="Porins"/>
    <property type="match status" value="1"/>
</dbReference>
<dbReference type="InterPro" id="IPR037066">
    <property type="entry name" value="Plug_dom_sf"/>
</dbReference>
<reference evidence="9" key="1">
    <citation type="journal article" date="2011" name="J. Bacteriol.">
        <title>Genome sequences of eight morphologically diverse alphaproteobacteria.</title>
        <authorList>
            <consortium name="US DOE Joint Genome Institute"/>
            <person name="Brown P.J."/>
            <person name="Kysela D.T."/>
            <person name="Buechlein A."/>
            <person name="Hemmerich C."/>
            <person name="Brun Y.V."/>
        </authorList>
    </citation>
    <scope>NUCLEOTIDE SEQUENCE [LARGE SCALE GENOMIC DNA]</scope>
    <source>
        <strain evidence="9">ATCC 49814 / DSM 5838 / IFAM 1418</strain>
    </source>
</reference>
<dbReference type="PANTHER" id="PTHR40980">
    <property type="entry name" value="PLUG DOMAIN-CONTAINING PROTEIN"/>
    <property type="match status" value="1"/>
</dbReference>
<keyword evidence="8" id="KW-0675">Receptor</keyword>
<evidence type="ECO:0000256" key="3">
    <source>
        <dbReference type="ARBA" id="ARBA00023237"/>
    </source>
</evidence>
<keyword evidence="3" id="KW-0998">Cell outer membrane</keyword>
<dbReference type="Gene3D" id="2.40.170.20">
    <property type="entry name" value="TonB-dependent receptor, beta-barrel domain"/>
    <property type="match status" value="1"/>
</dbReference>
<dbReference type="InterPro" id="IPR012910">
    <property type="entry name" value="Plug_dom"/>
</dbReference>
<dbReference type="Gene3D" id="2.170.130.10">
    <property type="entry name" value="TonB-dependent receptor, plug domain"/>
    <property type="match status" value="1"/>
</dbReference>
<dbReference type="GO" id="GO:0009279">
    <property type="term" value="C:cell outer membrane"/>
    <property type="evidence" value="ECO:0007669"/>
    <property type="project" value="UniProtKB-SubCell"/>
</dbReference>
<keyword evidence="5" id="KW-0732">Signal</keyword>
<keyword evidence="4" id="KW-0798">TonB box</keyword>
<dbReference type="STRING" id="582402.Hbal_1451"/>
<name>C6XJ45_HIRBI</name>
<dbReference type="Pfam" id="PF00593">
    <property type="entry name" value="TonB_dep_Rec_b-barrel"/>
    <property type="match status" value="1"/>
</dbReference>
<dbReference type="eggNOG" id="COG1629">
    <property type="taxonomic scope" value="Bacteria"/>
</dbReference>
<dbReference type="Proteomes" id="UP000002745">
    <property type="component" value="Chromosome"/>
</dbReference>
<evidence type="ECO:0000256" key="5">
    <source>
        <dbReference type="SAM" id="SignalP"/>
    </source>
</evidence>
<evidence type="ECO:0000256" key="2">
    <source>
        <dbReference type="ARBA" id="ARBA00023136"/>
    </source>
</evidence>
<evidence type="ECO:0000256" key="1">
    <source>
        <dbReference type="ARBA" id="ARBA00004442"/>
    </source>
</evidence>
<dbReference type="eggNOG" id="COG4771">
    <property type="taxonomic scope" value="Bacteria"/>
</dbReference>
<sequence length="861" mass="95316">MLSKYTCRLLLTTSLAVLAVPAVSAQEANDVDTARQDTIVIRGEFIPDPQRETSQVATFLSADDLARTGDSNAALALTRLSGLSIVSDKFAFVRGLGDRYSASMLNGSQLPSPEPLRRTVPLDLFPSNILEGASVEKTFSVSAPGEFGGGLINLKTISRPSENFTTLKFGVSGDTVTTAEKGYFVSGSDSDWTGYDDGLREIPSALQTVLSSDQRLEEFSDSEIETVGESLVNSPLSVIQNGKLGPNYEGSISLGRNYELGSVGIGFVGVAGYDQEWTTKDITRQFVQGGVLGSEINTLETAMDVTTNALGSLTFDWDMSQVAATLFYVHSTTKEAQIDTGSDFNAPGTGIVFDESTGWYERELTFFQLRGEHEIDNFQFNWRGALSESSRDAPYERSVRRLYGDDGVPRYSLANANSINFSYLQDELGSFGSDLIYTVDFDGDRQMQLSGGFDYSSTERDYEFYGFRFAGGNSLPDDVEEARTDYLFSPDNINNARFVLQELPSTTDSYKASLDVSAAYVEAEVDLTNFIQTTLGVRYEEAEQTVGTFDRFGNPGTGDVNLENEYLLPSALINWNFADDLQLRLGYSQTIARPQFRELARASYTDPDTDRVYRGSDGLIDSELTNYDARLEYYFGRNQFVSIAGFYKEILNPIEEVQFSTSTFVFETTFINSPKAELLGGELEYRTQFDMPIPGQWFADRNWMFSSNYTYTQSEVQAEAGETLYDPISRTVVSASNFALDGAKLQGTPEHILNLQFGWEGPNDQLTLLAGWVDERILQRGLSNAGNTVPDIVEDPGIQLDLVYKHDVEIVGRDFTFSLSARNLLDEEHKEFQVSEGDVGETDFYTYDRGTSISASVTAKF</sequence>
<comment type="similarity">
    <text evidence="4">Belongs to the TonB-dependent receptor family.</text>
</comment>
<protein>
    <submittedName>
        <fullName evidence="8">TonB-dependent receptor</fullName>
    </submittedName>
</protein>
<gene>
    <name evidence="8" type="ordered locus">Hbal_1451</name>
</gene>
<proteinExistence type="inferred from homology"/>
<dbReference type="InterPro" id="IPR000531">
    <property type="entry name" value="Beta-barrel_TonB"/>
</dbReference>
<keyword evidence="2 4" id="KW-0472">Membrane</keyword>
<dbReference type="HOGENOM" id="CLU_006935_0_0_5"/>
<evidence type="ECO:0000256" key="4">
    <source>
        <dbReference type="RuleBase" id="RU003357"/>
    </source>
</evidence>
<evidence type="ECO:0000259" key="7">
    <source>
        <dbReference type="Pfam" id="PF07715"/>
    </source>
</evidence>
<dbReference type="EMBL" id="CP001678">
    <property type="protein sequence ID" value="ACT59140.1"/>
    <property type="molecule type" value="Genomic_DNA"/>
</dbReference>
<evidence type="ECO:0000313" key="8">
    <source>
        <dbReference type="EMBL" id="ACT59140.1"/>
    </source>
</evidence>
<dbReference type="OrthoDB" id="9768470at2"/>
<dbReference type="KEGG" id="hba:Hbal_1451"/>
<evidence type="ECO:0000313" key="9">
    <source>
        <dbReference type="Proteomes" id="UP000002745"/>
    </source>
</evidence>
<dbReference type="AlphaFoldDB" id="C6XJ45"/>
<feature type="signal peptide" evidence="5">
    <location>
        <begin position="1"/>
        <end position="25"/>
    </location>
</feature>
<feature type="domain" description="TonB-dependent receptor-like beta-barrel" evidence="6">
    <location>
        <begin position="352"/>
        <end position="824"/>
    </location>
</feature>
<dbReference type="InterPro" id="IPR036942">
    <property type="entry name" value="Beta-barrel_TonB_sf"/>
</dbReference>
<keyword evidence="9" id="KW-1185">Reference proteome</keyword>
<accession>C6XJ45</accession>
<dbReference type="RefSeq" id="WP_015827290.1">
    <property type="nucleotide sequence ID" value="NC_012982.1"/>
</dbReference>
<evidence type="ECO:0000259" key="6">
    <source>
        <dbReference type="Pfam" id="PF00593"/>
    </source>
</evidence>
<comment type="subcellular location">
    <subcellularLocation>
        <location evidence="1 4">Cell outer membrane</location>
    </subcellularLocation>
</comment>
<feature type="domain" description="TonB-dependent receptor plug" evidence="7">
    <location>
        <begin position="50"/>
        <end position="141"/>
    </location>
</feature>
<dbReference type="Pfam" id="PF07715">
    <property type="entry name" value="Plug"/>
    <property type="match status" value="1"/>
</dbReference>
<dbReference type="PANTHER" id="PTHR40980:SF5">
    <property type="entry name" value="TONB-DEPENDENT RECEPTOR"/>
    <property type="match status" value="1"/>
</dbReference>
<organism evidence="8 9">
    <name type="scientific">Hirschia baltica (strain ATCC 49814 / DSM 5838 / IFAM 1418)</name>
    <dbReference type="NCBI Taxonomy" id="582402"/>
    <lineage>
        <taxon>Bacteria</taxon>
        <taxon>Pseudomonadati</taxon>
        <taxon>Pseudomonadota</taxon>
        <taxon>Alphaproteobacteria</taxon>
        <taxon>Hyphomonadales</taxon>
        <taxon>Hyphomonadaceae</taxon>
        <taxon>Hirschia</taxon>
    </lineage>
</organism>